<keyword evidence="2" id="KW-1185">Reference proteome</keyword>
<organism evidence="1 2">
    <name type="scientific">Schistosoma mattheei</name>
    <dbReference type="NCBI Taxonomy" id="31246"/>
    <lineage>
        <taxon>Eukaryota</taxon>
        <taxon>Metazoa</taxon>
        <taxon>Spiralia</taxon>
        <taxon>Lophotrochozoa</taxon>
        <taxon>Platyhelminthes</taxon>
        <taxon>Trematoda</taxon>
        <taxon>Digenea</taxon>
        <taxon>Strigeidida</taxon>
        <taxon>Schistosomatoidea</taxon>
        <taxon>Schistosomatidae</taxon>
        <taxon>Schistosoma</taxon>
    </lineage>
</organism>
<sequence length="37" mass="4545">MIVTVKHQEEQVRRYYVKVMVHVDEFLLQVEVFLIIL</sequence>
<proteinExistence type="predicted"/>
<protein>
    <submittedName>
        <fullName evidence="1">Uncharacterized protein</fullName>
    </submittedName>
</protein>
<evidence type="ECO:0000313" key="1">
    <source>
        <dbReference type="EMBL" id="VDO88917.1"/>
    </source>
</evidence>
<name>A0A3P7ZX62_9TREM</name>
<dbReference type="Proteomes" id="UP000269396">
    <property type="component" value="Unassembled WGS sequence"/>
</dbReference>
<gene>
    <name evidence="1" type="ORF">SMTD_LOCUS2692</name>
</gene>
<accession>A0A3P7ZX62</accession>
<evidence type="ECO:0000313" key="2">
    <source>
        <dbReference type="Proteomes" id="UP000269396"/>
    </source>
</evidence>
<dbReference type="AlphaFoldDB" id="A0A3P7ZX62"/>
<reference evidence="1 2" key="1">
    <citation type="submission" date="2018-11" db="EMBL/GenBank/DDBJ databases">
        <authorList>
            <consortium name="Pathogen Informatics"/>
        </authorList>
    </citation>
    <scope>NUCLEOTIDE SEQUENCE [LARGE SCALE GENOMIC DNA]</scope>
    <source>
        <strain>Denwood</strain>
        <strain evidence="2">Zambia</strain>
    </source>
</reference>
<dbReference type="EMBL" id="UZAL01003980">
    <property type="protein sequence ID" value="VDO88917.1"/>
    <property type="molecule type" value="Genomic_DNA"/>
</dbReference>